<evidence type="ECO:0000313" key="3">
    <source>
        <dbReference type="EMBL" id="CAK8671439.1"/>
    </source>
</evidence>
<reference evidence="3 4" key="1">
    <citation type="submission" date="2024-02" db="EMBL/GenBank/DDBJ databases">
        <authorList>
            <person name="Daric V."/>
            <person name="Darras S."/>
        </authorList>
    </citation>
    <scope>NUCLEOTIDE SEQUENCE [LARGE SCALE GENOMIC DNA]</scope>
</reference>
<feature type="compositionally biased region" description="Polar residues" evidence="1">
    <location>
        <begin position="126"/>
        <end position="143"/>
    </location>
</feature>
<feature type="compositionally biased region" description="Low complexity" evidence="1">
    <location>
        <begin position="101"/>
        <end position="113"/>
    </location>
</feature>
<keyword evidence="2" id="KW-0472">Membrane</keyword>
<feature type="transmembrane region" description="Helical" evidence="2">
    <location>
        <begin position="43"/>
        <end position="67"/>
    </location>
</feature>
<evidence type="ECO:0000313" key="4">
    <source>
        <dbReference type="Proteomes" id="UP001642483"/>
    </source>
</evidence>
<accession>A0ABP0EVL2</accession>
<evidence type="ECO:0000256" key="1">
    <source>
        <dbReference type="SAM" id="MobiDB-lite"/>
    </source>
</evidence>
<feature type="region of interest" description="Disordered" evidence="1">
    <location>
        <begin position="91"/>
        <end position="143"/>
    </location>
</feature>
<feature type="compositionally biased region" description="Polar residues" evidence="1">
    <location>
        <begin position="91"/>
        <end position="100"/>
    </location>
</feature>
<dbReference type="Proteomes" id="UP001642483">
    <property type="component" value="Unassembled WGS sequence"/>
</dbReference>
<proteinExistence type="predicted"/>
<evidence type="ECO:0008006" key="5">
    <source>
        <dbReference type="Google" id="ProtNLM"/>
    </source>
</evidence>
<dbReference type="InterPro" id="IPR021684">
    <property type="entry name" value="WBP1-like"/>
</dbReference>
<protein>
    <recommendedName>
        <fullName evidence="5">Vesicular, overexpressed in cancer, prosurvival protein 1</fullName>
    </recommendedName>
</protein>
<gene>
    <name evidence="3" type="ORF">CVLEPA_LOCUS501</name>
</gene>
<keyword evidence="2" id="KW-0812">Transmembrane</keyword>
<keyword evidence="2" id="KW-1133">Transmembrane helix</keyword>
<comment type="caution">
    <text evidence="3">The sequence shown here is derived from an EMBL/GenBank/DDBJ whole genome shotgun (WGS) entry which is preliminary data.</text>
</comment>
<organism evidence="3 4">
    <name type="scientific">Clavelina lepadiformis</name>
    <name type="common">Light-bulb sea squirt</name>
    <name type="synonym">Ascidia lepadiformis</name>
    <dbReference type="NCBI Taxonomy" id="159417"/>
    <lineage>
        <taxon>Eukaryota</taxon>
        <taxon>Metazoa</taxon>
        <taxon>Chordata</taxon>
        <taxon>Tunicata</taxon>
        <taxon>Ascidiacea</taxon>
        <taxon>Aplousobranchia</taxon>
        <taxon>Clavelinidae</taxon>
        <taxon>Clavelina</taxon>
    </lineage>
</organism>
<name>A0ABP0EVL2_CLALP</name>
<dbReference type="Pfam" id="PF11669">
    <property type="entry name" value="WBP-1"/>
    <property type="match status" value="1"/>
</dbReference>
<evidence type="ECO:0000256" key="2">
    <source>
        <dbReference type="SAM" id="Phobius"/>
    </source>
</evidence>
<keyword evidence="4" id="KW-1185">Reference proteome</keyword>
<sequence>MHISLFFGGASPYDYCGGGEYCPYDNTYCCGNSHCCTYIWSLWYFWVGIVAGVILLISCISACVCHVKKKKQRQVQTETVQIVPVPYQTEQQNPSYVTETQPPQHHYQPPQQYGMDGSKLPPTEYAASSVNSPISSQQAANPL</sequence>
<dbReference type="EMBL" id="CAWYQH010000001">
    <property type="protein sequence ID" value="CAK8671439.1"/>
    <property type="molecule type" value="Genomic_DNA"/>
</dbReference>